<gene>
    <name evidence="2" type="ORF">ABEB36_006735</name>
</gene>
<dbReference type="SUPFAM" id="SSF53335">
    <property type="entry name" value="S-adenosyl-L-methionine-dependent methyltransferases"/>
    <property type="match status" value="1"/>
</dbReference>
<evidence type="ECO:0008006" key="4">
    <source>
        <dbReference type="Google" id="ProtNLM"/>
    </source>
</evidence>
<keyword evidence="3" id="KW-1185">Reference proteome</keyword>
<sequence>MSILYENPLGTLISHENYINSTLVGLEKRIQAKSEIFQINYPYKKRKSLKAATEPILSDNIVLEYSAIDKQYFEFLRELKNAGFLTQTCSEHFLKNTSALEEAEKIYNESNKYATTDYFGANLGPPTVKPFGSSSYIFPQNCQFYYPPWWNKYIRRKRKKTPHAYNMMYDCDLKQLALEDLLTDDGIIVVWCTNSPQHLNYLINEIFVKWKVRLVAKWFWIKVTINGEPICDFSRPPGKQPFEQILIAKKGGENELIPTDGKLIVSIPSAIHSHKPPLIEVLKPFLPDNPSCLEVFARYLLPNWTSYGNEVLKFQHESFYLINNN</sequence>
<dbReference type="Proteomes" id="UP001566132">
    <property type="component" value="Unassembled WGS sequence"/>
</dbReference>
<accession>A0ABD1EVI0</accession>
<dbReference type="InterPro" id="IPR007757">
    <property type="entry name" value="MT-A70-like"/>
</dbReference>
<name>A0ABD1EVI0_HYPHA</name>
<organism evidence="2 3">
    <name type="scientific">Hypothenemus hampei</name>
    <name type="common">Coffee berry borer</name>
    <dbReference type="NCBI Taxonomy" id="57062"/>
    <lineage>
        <taxon>Eukaryota</taxon>
        <taxon>Metazoa</taxon>
        <taxon>Ecdysozoa</taxon>
        <taxon>Arthropoda</taxon>
        <taxon>Hexapoda</taxon>
        <taxon>Insecta</taxon>
        <taxon>Pterygota</taxon>
        <taxon>Neoptera</taxon>
        <taxon>Endopterygota</taxon>
        <taxon>Coleoptera</taxon>
        <taxon>Polyphaga</taxon>
        <taxon>Cucujiformia</taxon>
        <taxon>Curculionidae</taxon>
        <taxon>Scolytinae</taxon>
        <taxon>Hypothenemus</taxon>
    </lineage>
</organism>
<protein>
    <recommendedName>
        <fullName evidence="4">Methyltransferase-like protein 4</fullName>
    </recommendedName>
</protein>
<proteinExistence type="inferred from homology"/>
<comment type="similarity">
    <text evidence="1">Belongs to the MT-A70-like family.</text>
</comment>
<dbReference type="PROSITE" id="PS51143">
    <property type="entry name" value="MT_A70"/>
    <property type="match status" value="1"/>
</dbReference>
<dbReference type="AlphaFoldDB" id="A0ABD1EVI0"/>
<dbReference type="InterPro" id="IPR029063">
    <property type="entry name" value="SAM-dependent_MTases_sf"/>
</dbReference>
<evidence type="ECO:0000313" key="2">
    <source>
        <dbReference type="EMBL" id="KAL1501411.1"/>
    </source>
</evidence>
<evidence type="ECO:0000313" key="3">
    <source>
        <dbReference type="Proteomes" id="UP001566132"/>
    </source>
</evidence>
<comment type="caution">
    <text evidence="2">The sequence shown here is derived from an EMBL/GenBank/DDBJ whole genome shotgun (WGS) entry which is preliminary data.</text>
</comment>
<dbReference type="Pfam" id="PF05063">
    <property type="entry name" value="MT-A70"/>
    <property type="match status" value="1"/>
</dbReference>
<dbReference type="PANTHER" id="PTHR12829:SF4">
    <property type="entry name" value="N(6)-ADENINE-SPECIFIC METHYLTRANSFERASE METTL4"/>
    <property type="match status" value="1"/>
</dbReference>
<dbReference type="PANTHER" id="PTHR12829">
    <property type="entry name" value="N6-ADENOSINE-METHYLTRANSFERASE"/>
    <property type="match status" value="1"/>
</dbReference>
<evidence type="ECO:0000256" key="1">
    <source>
        <dbReference type="PROSITE-ProRule" id="PRU00489"/>
    </source>
</evidence>
<reference evidence="2 3" key="1">
    <citation type="submission" date="2024-05" db="EMBL/GenBank/DDBJ databases">
        <title>Genetic variation in Jamaican populations of the coffee berry borer (Hypothenemus hampei).</title>
        <authorList>
            <person name="Errbii M."/>
            <person name="Myrie A."/>
        </authorList>
    </citation>
    <scope>NUCLEOTIDE SEQUENCE [LARGE SCALE GENOMIC DNA]</scope>
    <source>
        <strain evidence="2">JA-Hopewell-2020-01-JO</strain>
        <tissue evidence="2">Whole body</tissue>
    </source>
</reference>
<dbReference type="EMBL" id="JBDJPC010000005">
    <property type="protein sequence ID" value="KAL1501411.1"/>
    <property type="molecule type" value="Genomic_DNA"/>
</dbReference>